<sequence length="307" mass="32854">MTSTPPPTSGGPPGLPGSWERRWDGGEVAPGVLCVLAPNESAMTHEGTNTWLLHAPGAGEAVVVDPGPQLPGHLDAVIAAARERGVRIAAILVTHHHLDHLEGVERFAQLTGAPVHFPGRDRPATAEETAEETAEGTAPTFDIEVEGLRVVAVPTPGHTMDSYCFHVPQLGALLTGDTILGRGTTVVTWPDGDLGAYLASLARLRDLATDPQHPVEVILPGHAAPFSGADVTGVIDYYLDHRRERLDQVRAVLADRPVPQADDDPEAGELEALVEHVVRTVYQDAPQEVWPAARQSVRAQLEYLRSH</sequence>
<feature type="region of interest" description="Disordered" evidence="1">
    <location>
        <begin position="116"/>
        <end position="136"/>
    </location>
</feature>
<feature type="domain" description="Metallo-beta-lactamase" evidence="2">
    <location>
        <begin position="47"/>
        <end position="222"/>
    </location>
</feature>
<evidence type="ECO:0000259" key="2">
    <source>
        <dbReference type="SMART" id="SM00849"/>
    </source>
</evidence>
<evidence type="ECO:0000313" key="3">
    <source>
        <dbReference type="EMBL" id="GAB97277.1"/>
    </source>
</evidence>
<protein>
    <recommendedName>
        <fullName evidence="2">Metallo-beta-lactamase domain-containing protein</fullName>
    </recommendedName>
</protein>
<dbReference type="PANTHER" id="PTHR23131">
    <property type="entry name" value="ENDORIBONUCLEASE LACTB2"/>
    <property type="match status" value="1"/>
</dbReference>
<dbReference type="EMBL" id="BAHD01000062">
    <property type="protein sequence ID" value="GAB97277.1"/>
    <property type="molecule type" value="Genomic_DNA"/>
</dbReference>
<reference evidence="3 4" key="1">
    <citation type="submission" date="2012-08" db="EMBL/GenBank/DDBJ databases">
        <title>Whole genome shotgun sequence of Kineosphaera limosa NBRC 100340.</title>
        <authorList>
            <person name="Yoshida I."/>
            <person name="Isaki S."/>
            <person name="Hosoyama A."/>
            <person name="Tsuchikane K."/>
            <person name="Katsumata H."/>
            <person name="Ando Y."/>
            <person name="Ohji S."/>
            <person name="Hamada M."/>
            <person name="Tamura T."/>
            <person name="Yamazoe A."/>
            <person name="Yamazaki S."/>
            <person name="Fujita N."/>
        </authorList>
    </citation>
    <scope>NUCLEOTIDE SEQUENCE [LARGE SCALE GENOMIC DNA]</scope>
    <source>
        <strain evidence="3 4">NBRC 100340</strain>
    </source>
</reference>
<accession>K6WYW0</accession>
<dbReference type="SMART" id="SM00849">
    <property type="entry name" value="Lactamase_B"/>
    <property type="match status" value="1"/>
</dbReference>
<comment type="caution">
    <text evidence="3">The sequence shown here is derived from an EMBL/GenBank/DDBJ whole genome shotgun (WGS) entry which is preliminary data.</text>
</comment>
<dbReference type="PANTHER" id="PTHR23131:SF0">
    <property type="entry name" value="ENDORIBONUCLEASE LACTB2"/>
    <property type="match status" value="1"/>
</dbReference>
<dbReference type="eggNOG" id="COG0491">
    <property type="taxonomic scope" value="Bacteria"/>
</dbReference>
<dbReference type="InterPro" id="IPR041516">
    <property type="entry name" value="LACTB2_WH"/>
</dbReference>
<name>K6WYW0_9MICO</name>
<organism evidence="3 4">
    <name type="scientific">Kineosphaera limosa NBRC 100340</name>
    <dbReference type="NCBI Taxonomy" id="1184609"/>
    <lineage>
        <taxon>Bacteria</taxon>
        <taxon>Bacillati</taxon>
        <taxon>Actinomycetota</taxon>
        <taxon>Actinomycetes</taxon>
        <taxon>Micrococcales</taxon>
        <taxon>Dermatophilaceae</taxon>
        <taxon>Kineosphaera</taxon>
    </lineage>
</organism>
<dbReference type="InterPro" id="IPR001279">
    <property type="entry name" value="Metallo-B-lactamas"/>
</dbReference>
<dbReference type="Gene3D" id="1.10.10.10">
    <property type="entry name" value="Winged helix-like DNA-binding domain superfamily/Winged helix DNA-binding domain"/>
    <property type="match status" value="1"/>
</dbReference>
<dbReference type="InterPro" id="IPR036866">
    <property type="entry name" value="RibonucZ/Hydroxyglut_hydro"/>
</dbReference>
<proteinExistence type="predicted"/>
<dbReference type="InterPro" id="IPR050662">
    <property type="entry name" value="Sec-metab_biosynth-thioest"/>
</dbReference>
<dbReference type="Proteomes" id="UP000008366">
    <property type="component" value="Unassembled WGS sequence"/>
</dbReference>
<dbReference type="STRING" id="1184609.KILIM_062_00240"/>
<dbReference type="AlphaFoldDB" id="K6WYW0"/>
<dbReference type="RefSeq" id="WP_006593809.1">
    <property type="nucleotide sequence ID" value="NZ_BAHD01000062.1"/>
</dbReference>
<keyword evidence="4" id="KW-1185">Reference proteome</keyword>
<dbReference type="Gene3D" id="3.60.15.10">
    <property type="entry name" value="Ribonuclease Z/Hydroxyacylglutathione hydrolase-like"/>
    <property type="match status" value="1"/>
</dbReference>
<dbReference type="SUPFAM" id="SSF56281">
    <property type="entry name" value="Metallo-hydrolase/oxidoreductase"/>
    <property type="match status" value="1"/>
</dbReference>
<dbReference type="Pfam" id="PF00753">
    <property type="entry name" value="Lactamase_B"/>
    <property type="match status" value="1"/>
</dbReference>
<gene>
    <name evidence="3" type="ORF">KILIM_062_00240</name>
</gene>
<dbReference type="CDD" id="cd16278">
    <property type="entry name" value="metallo-hydrolase-like_MBL-fold"/>
    <property type="match status" value="1"/>
</dbReference>
<dbReference type="InterPro" id="IPR036388">
    <property type="entry name" value="WH-like_DNA-bd_sf"/>
</dbReference>
<dbReference type="Pfam" id="PF17778">
    <property type="entry name" value="WHD_BLACT"/>
    <property type="match status" value="1"/>
</dbReference>
<evidence type="ECO:0000313" key="4">
    <source>
        <dbReference type="Proteomes" id="UP000008366"/>
    </source>
</evidence>
<evidence type="ECO:0000256" key="1">
    <source>
        <dbReference type="SAM" id="MobiDB-lite"/>
    </source>
</evidence>